<name>A0A6J5KKF4_9CAUD</name>
<reference evidence="1" key="1">
    <citation type="submission" date="2020-04" db="EMBL/GenBank/DDBJ databases">
        <authorList>
            <person name="Chiriac C."/>
            <person name="Salcher M."/>
            <person name="Ghai R."/>
            <person name="Kavagutti S V."/>
        </authorList>
    </citation>
    <scope>NUCLEOTIDE SEQUENCE</scope>
</reference>
<evidence type="ECO:0000313" key="1">
    <source>
        <dbReference type="EMBL" id="CAB4122718.1"/>
    </source>
</evidence>
<protein>
    <submittedName>
        <fullName evidence="1">Uncharacterized protein</fullName>
    </submittedName>
</protein>
<sequence>MSLVSTPYGFKPVRLIGNRYVGGALPTNQYRIKQNYATPIPNGSPVVLTAATTFLSAAALTSATYVGNLVTIVFAAAQTGLFAGMPITVSGITGATALNGTFTVQSQSVGSDAAGYTTFTYTVPTTPTGTAVVTTVTITGGGGFLAAPTNGTFNTNGDKYVGIFVGCQYTNAQNGQPQWDQWYPGNVSSANMVGYVIDDPDAVFQVQCSTSYFDALSAVGSSYGFTTITAGFGTTTPTVTAYAAATSYNSLTKDSLCVLDIGGGTSTTKAYKIVDISQTPDNVNDVGFVDVFVTAQKATHVFTKAL</sequence>
<proteinExistence type="predicted"/>
<dbReference type="EMBL" id="LR796165">
    <property type="protein sequence ID" value="CAB4122718.1"/>
    <property type="molecule type" value="Genomic_DNA"/>
</dbReference>
<gene>
    <name evidence="1" type="ORF">UFOVP28_34</name>
</gene>
<organism evidence="1">
    <name type="scientific">uncultured Caudovirales phage</name>
    <dbReference type="NCBI Taxonomy" id="2100421"/>
    <lineage>
        <taxon>Viruses</taxon>
        <taxon>Duplodnaviria</taxon>
        <taxon>Heunggongvirae</taxon>
        <taxon>Uroviricota</taxon>
        <taxon>Caudoviricetes</taxon>
        <taxon>Peduoviridae</taxon>
        <taxon>Maltschvirus</taxon>
        <taxon>Maltschvirus maltsch</taxon>
    </lineage>
</organism>
<accession>A0A6J5KKF4</accession>